<evidence type="ECO:0000313" key="4">
    <source>
        <dbReference type="Proteomes" id="UP000182977"/>
    </source>
</evidence>
<dbReference type="Gene3D" id="3.60.10.10">
    <property type="entry name" value="Endonuclease/exonuclease/phosphatase"/>
    <property type="match status" value="1"/>
</dbReference>
<dbReference type="RefSeq" id="WP_046770195.1">
    <property type="nucleotide sequence ID" value="NZ_LBMC01000019.1"/>
</dbReference>
<evidence type="ECO:0000313" key="3">
    <source>
        <dbReference type="EMBL" id="SDU44973.1"/>
    </source>
</evidence>
<feature type="chain" id="PRO_5009276745" evidence="1">
    <location>
        <begin position="35"/>
        <end position="344"/>
    </location>
</feature>
<dbReference type="PANTHER" id="PTHR41349:SF1">
    <property type="entry name" value="PROTEIN CBG08683"/>
    <property type="match status" value="1"/>
</dbReference>
<dbReference type="PROSITE" id="PS51318">
    <property type="entry name" value="TAT"/>
    <property type="match status" value="1"/>
</dbReference>
<dbReference type="EMBL" id="LT629791">
    <property type="protein sequence ID" value="SDU44973.1"/>
    <property type="molecule type" value="Genomic_DNA"/>
</dbReference>
<dbReference type="OrthoDB" id="3712938at2"/>
<name>A0A1H2ILM1_9ACTN</name>
<dbReference type="InterPro" id="IPR036691">
    <property type="entry name" value="Endo/exonu/phosph_ase_sf"/>
</dbReference>
<feature type="signal peptide" evidence="1">
    <location>
        <begin position="1"/>
        <end position="34"/>
    </location>
</feature>
<dbReference type="PANTHER" id="PTHR41349">
    <property type="match status" value="1"/>
</dbReference>
<dbReference type="Proteomes" id="UP000182977">
    <property type="component" value="Chromosome I"/>
</dbReference>
<keyword evidence="4" id="KW-1185">Reference proteome</keyword>
<dbReference type="GO" id="GO:0004527">
    <property type="term" value="F:exonuclease activity"/>
    <property type="evidence" value="ECO:0007669"/>
    <property type="project" value="UniProtKB-KW"/>
</dbReference>
<gene>
    <name evidence="3" type="ORF">SAMN04488563_1827</name>
</gene>
<dbReference type="GO" id="GO:0004519">
    <property type="term" value="F:endonuclease activity"/>
    <property type="evidence" value="ECO:0007669"/>
    <property type="project" value="UniProtKB-KW"/>
</dbReference>
<keyword evidence="3" id="KW-0269">Exonuclease</keyword>
<protein>
    <submittedName>
        <fullName evidence="3">Endonuclease/Exonuclease/phosphatase family protein</fullName>
    </submittedName>
</protein>
<proteinExistence type="predicted"/>
<keyword evidence="3" id="KW-0540">Nuclease</keyword>
<keyword evidence="1" id="KW-0732">Signal</keyword>
<dbReference type="Pfam" id="PF03372">
    <property type="entry name" value="Exo_endo_phos"/>
    <property type="match status" value="1"/>
</dbReference>
<keyword evidence="3" id="KW-0255">Endonuclease</keyword>
<dbReference type="InterPro" id="IPR006311">
    <property type="entry name" value="TAT_signal"/>
</dbReference>
<organism evidence="3 4">
    <name type="scientific">Jiangella alkaliphila</name>
    <dbReference type="NCBI Taxonomy" id="419479"/>
    <lineage>
        <taxon>Bacteria</taxon>
        <taxon>Bacillati</taxon>
        <taxon>Actinomycetota</taxon>
        <taxon>Actinomycetes</taxon>
        <taxon>Jiangellales</taxon>
        <taxon>Jiangellaceae</taxon>
        <taxon>Jiangella</taxon>
    </lineage>
</organism>
<feature type="domain" description="Endonuclease/exonuclease/phosphatase" evidence="2">
    <location>
        <begin position="49"/>
        <end position="334"/>
    </location>
</feature>
<dbReference type="SUPFAM" id="SSF56219">
    <property type="entry name" value="DNase I-like"/>
    <property type="match status" value="1"/>
</dbReference>
<reference evidence="4" key="1">
    <citation type="submission" date="2016-10" db="EMBL/GenBank/DDBJ databases">
        <authorList>
            <person name="Varghese N."/>
            <person name="Submissions S."/>
        </authorList>
    </citation>
    <scope>NUCLEOTIDE SEQUENCE [LARGE SCALE GENOMIC DNA]</scope>
    <source>
        <strain evidence="4">DSM 45079</strain>
    </source>
</reference>
<evidence type="ECO:0000256" key="1">
    <source>
        <dbReference type="SAM" id="SignalP"/>
    </source>
</evidence>
<evidence type="ECO:0000259" key="2">
    <source>
        <dbReference type="Pfam" id="PF03372"/>
    </source>
</evidence>
<dbReference type="AlphaFoldDB" id="A0A1H2ILM1"/>
<accession>A0A1H2ILM1</accession>
<dbReference type="InterPro" id="IPR005135">
    <property type="entry name" value="Endo/exonuclease/phosphatase"/>
</dbReference>
<dbReference type="STRING" id="419479.SAMN04488563_1827"/>
<sequence>MPDLSRRSVLRTGALAAVGAGVAGAAGAAGAASAAGVPPRPAAGTIRVLTWNIYRGGTGVGADNLPLLLDQLVALRPDVYLAVETYGAGDRIARELTRRGGKGRFTGIKITDAAPGSDNLWIFTHLPVVRVHPKPVGGTHIGDFNLGGARVRLPGRRELDAFVLWCNYTNPWDGYLIDENAAAIRAGLTPRHSPADVVHAGRRQTAHVDEVVRRHLPAMTGGDDVPIIIGGDLNTLPAADWSAANAGAPNHFGMAYDLTATKVLTDAGFVDTFRAIEPDVAVEGRTWSPLPTERLITPQRIDMIFAKGAVRVHDAATVDARLAQHGPGTFYSDHAAVWTDVSVA</sequence>
<keyword evidence="3" id="KW-0378">Hydrolase</keyword>